<dbReference type="InterPro" id="IPR036291">
    <property type="entry name" value="NAD(P)-bd_dom_sf"/>
</dbReference>
<dbReference type="InterPro" id="IPR013154">
    <property type="entry name" value="ADH-like_N"/>
</dbReference>
<feature type="domain" description="Alcohol dehydrogenase-like C-terminal" evidence="7">
    <location>
        <begin position="223"/>
        <end position="338"/>
    </location>
</feature>
<keyword evidence="5" id="KW-0560">Oxidoreductase</keyword>
<dbReference type="eggNOG" id="KOG0022">
    <property type="taxonomic scope" value="Eukaryota"/>
</dbReference>
<evidence type="ECO:0000256" key="3">
    <source>
        <dbReference type="ARBA" id="ARBA00022723"/>
    </source>
</evidence>
<proteinExistence type="inferred from homology"/>
<dbReference type="InterPro" id="IPR011032">
    <property type="entry name" value="GroES-like_sf"/>
</dbReference>
<dbReference type="Gene3D" id="3.40.50.720">
    <property type="entry name" value="NAD(P)-binding Rossmann-like Domain"/>
    <property type="match status" value="1"/>
</dbReference>
<dbReference type="GeneID" id="2871725"/>
<comment type="cofactor">
    <cofactor evidence="1 6">
        <name>Zn(2+)</name>
        <dbReference type="ChEBI" id="CHEBI:29105"/>
    </cofactor>
</comment>
<reference evidence="10" key="2">
    <citation type="journal article" date="2009" name="Fungal Genet. Biol.">
        <title>The 2008 update of the Aspergillus nidulans genome annotation: a community effort.</title>
        <authorList>
            <person name="Wortman J.R."/>
            <person name="Gilsenan J.M."/>
            <person name="Joardar V."/>
            <person name="Deegan J."/>
            <person name="Clutterbuck J."/>
            <person name="Andersen M.R."/>
            <person name="Archer D."/>
            <person name="Bencina M."/>
            <person name="Braus G."/>
            <person name="Coutinho P."/>
            <person name="von Dohren H."/>
            <person name="Doonan J."/>
            <person name="Driessen A.J."/>
            <person name="Durek P."/>
            <person name="Espeso E."/>
            <person name="Fekete E."/>
            <person name="Flipphi M."/>
            <person name="Estrada C.G."/>
            <person name="Geysens S."/>
            <person name="Goldman G."/>
            <person name="de Groot P.W."/>
            <person name="Hansen K."/>
            <person name="Harris S.D."/>
            <person name="Heinekamp T."/>
            <person name="Helmstaedt K."/>
            <person name="Henrissat B."/>
            <person name="Hofmann G."/>
            <person name="Homan T."/>
            <person name="Horio T."/>
            <person name="Horiuchi H."/>
            <person name="James S."/>
            <person name="Jones M."/>
            <person name="Karaffa L."/>
            <person name="Karanyi Z."/>
            <person name="Kato M."/>
            <person name="Keller N."/>
            <person name="Kelly D.E."/>
            <person name="Kiel J.A."/>
            <person name="Kim J.M."/>
            <person name="van der Klei I.J."/>
            <person name="Klis F.M."/>
            <person name="Kovalchuk A."/>
            <person name="Krasevec N."/>
            <person name="Kubicek C.P."/>
            <person name="Liu B."/>
            <person name="Maccabe A."/>
            <person name="Meyer V."/>
            <person name="Mirabito P."/>
            <person name="Miskei M."/>
            <person name="Mos M."/>
            <person name="Mullins J."/>
            <person name="Nelson D.R."/>
            <person name="Nielsen J."/>
            <person name="Oakley B.R."/>
            <person name="Osmani S.A."/>
            <person name="Pakula T."/>
            <person name="Paszewski A."/>
            <person name="Paulsen I."/>
            <person name="Pilsyk S."/>
            <person name="Pocsi I."/>
            <person name="Punt P.J."/>
            <person name="Ram A.F."/>
            <person name="Ren Q."/>
            <person name="Robellet X."/>
            <person name="Robson G."/>
            <person name="Seiboth B."/>
            <person name="van Solingen P."/>
            <person name="Specht T."/>
            <person name="Sun J."/>
            <person name="Taheri-Talesh N."/>
            <person name="Takeshita N."/>
            <person name="Ussery D."/>
            <person name="vanKuyk P.A."/>
            <person name="Visser H."/>
            <person name="van de Vondervoort P.J."/>
            <person name="de Vries R.P."/>
            <person name="Walton J."/>
            <person name="Xiang X."/>
            <person name="Xiong Y."/>
            <person name="Zeng A.P."/>
            <person name="Brandt B.W."/>
            <person name="Cornell M.J."/>
            <person name="van den Hondel C.A."/>
            <person name="Visser J."/>
            <person name="Oliver S.G."/>
            <person name="Turner G."/>
        </authorList>
    </citation>
    <scope>GENOME REANNOTATION</scope>
    <source>
        <strain evidence="10">FGSC A4 / ATCC 38163 / CBS 112.46 / NRRL 194 / M139</strain>
    </source>
</reference>
<evidence type="ECO:0000256" key="4">
    <source>
        <dbReference type="ARBA" id="ARBA00022833"/>
    </source>
</evidence>
<dbReference type="STRING" id="227321.Q5B1Z6"/>
<dbReference type="OMA" id="ERHPAYC"/>
<dbReference type="Pfam" id="PF00107">
    <property type="entry name" value="ADH_zinc_N"/>
    <property type="match status" value="1"/>
</dbReference>
<keyword evidence="3 6" id="KW-0479">Metal-binding</keyword>
<dbReference type="HOGENOM" id="CLU_026673_14_1_1"/>
<keyword evidence="10" id="KW-1185">Reference proteome</keyword>
<dbReference type="InterPro" id="IPR002328">
    <property type="entry name" value="ADH_Zn_CS"/>
</dbReference>
<accession>Q5B1Z6</accession>
<dbReference type="InterPro" id="IPR013149">
    <property type="entry name" value="ADH-like_C"/>
</dbReference>
<evidence type="ECO:0008006" key="11">
    <source>
        <dbReference type="Google" id="ProtNLM"/>
    </source>
</evidence>
<dbReference type="EMBL" id="BN001305">
    <property type="protein sequence ID" value="CBF81916.1"/>
    <property type="molecule type" value="Genomic_DNA"/>
</dbReference>
<evidence type="ECO:0000259" key="8">
    <source>
        <dbReference type="Pfam" id="PF08240"/>
    </source>
</evidence>
<reference evidence="10" key="1">
    <citation type="journal article" date="2005" name="Nature">
        <title>Sequencing of Aspergillus nidulans and comparative analysis with A. fumigatus and A. oryzae.</title>
        <authorList>
            <person name="Galagan J.E."/>
            <person name="Calvo S.E."/>
            <person name="Cuomo C."/>
            <person name="Ma L.J."/>
            <person name="Wortman J.R."/>
            <person name="Batzoglou S."/>
            <person name="Lee S.I."/>
            <person name="Basturkmen M."/>
            <person name="Spevak C.C."/>
            <person name="Clutterbuck J."/>
            <person name="Kapitonov V."/>
            <person name="Jurka J."/>
            <person name="Scazzocchio C."/>
            <person name="Farman M."/>
            <person name="Butler J."/>
            <person name="Purcell S."/>
            <person name="Harris S."/>
            <person name="Braus G.H."/>
            <person name="Draht O."/>
            <person name="Busch S."/>
            <person name="D'Enfert C."/>
            <person name="Bouchier C."/>
            <person name="Goldman G.H."/>
            <person name="Bell-Pedersen D."/>
            <person name="Griffiths-Jones S."/>
            <person name="Doonan J.H."/>
            <person name="Yu J."/>
            <person name="Vienken K."/>
            <person name="Pain A."/>
            <person name="Freitag M."/>
            <person name="Selker E.U."/>
            <person name="Archer D.B."/>
            <person name="Penalva M.A."/>
            <person name="Oakley B.R."/>
            <person name="Momany M."/>
            <person name="Tanaka T."/>
            <person name="Kumagai T."/>
            <person name="Asai K."/>
            <person name="Machida M."/>
            <person name="Nierman W.C."/>
            <person name="Denning D.W."/>
            <person name="Caddick M."/>
            <person name="Hynes M."/>
            <person name="Paoletti M."/>
            <person name="Fischer R."/>
            <person name="Miller B."/>
            <person name="Dyer P."/>
            <person name="Sachs M.S."/>
            <person name="Osmani S.A."/>
            <person name="Birren B.W."/>
        </authorList>
    </citation>
    <scope>NUCLEOTIDE SEQUENCE [LARGE SCALE GENOMIC DNA]</scope>
    <source>
        <strain evidence="10">FGSC A4 / ATCC 38163 / CBS 112.46 / NRRL 194 / M139</strain>
    </source>
</reference>
<evidence type="ECO:0000256" key="6">
    <source>
        <dbReference type="RuleBase" id="RU361277"/>
    </source>
</evidence>
<dbReference type="KEGG" id="ani:ANIA_05434"/>
<dbReference type="PROSITE" id="PS00059">
    <property type="entry name" value="ADH_ZINC"/>
    <property type="match status" value="1"/>
</dbReference>
<dbReference type="InParanoid" id="Q5B1Z6"/>
<comment type="similarity">
    <text evidence="2 6">Belongs to the zinc-containing alcohol dehydrogenase family.</text>
</comment>
<organism evidence="9 10">
    <name type="scientific">Emericella nidulans (strain FGSC A4 / ATCC 38163 / CBS 112.46 / NRRL 194 / M139)</name>
    <name type="common">Aspergillus nidulans</name>
    <dbReference type="NCBI Taxonomy" id="227321"/>
    <lineage>
        <taxon>Eukaryota</taxon>
        <taxon>Fungi</taxon>
        <taxon>Dikarya</taxon>
        <taxon>Ascomycota</taxon>
        <taxon>Pezizomycotina</taxon>
        <taxon>Eurotiomycetes</taxon>
        <taxon>Eurotiomycetidae</taxon>
        <taxon>Eurotiales</taxon>
        <taxon>Aspergillaceae</taxon>
        <taxon>Aspergillus</taxon>
        <taxon>Aspergillus subgen. Nidulantes</taxon>
    </lineage>
</organism>
<dbReference type="RefSeq" id="XP_663038.1">
    <property type="nucleotide sequence ID" value="XM_657946.1"/>
</dbReference>
<evidence type="ECO:0000256" key="2">
    <source>
        <dbReference type="ARBA" id="ARBA00008072"/>
    </source>
</evidence>
<keyword evidence="4 6" id="KW-0862">Zinc</keyword>
<dbReference type="CDD" id="cd08278">
    <property type="entry name" value="benzyl_alcohol_DH"/>
    <property type="match status" value="1"/>
</dbReference>
<evidence type="ECO:0000313" key="10">
    <source>
        <dbReference type="Proteomes" id="UP000000560"/>
    </source>
</evidence>
<dbReference type="SUPFAM" id="SSF50129">
    <property type="entry name" value="GroES-like"/>
    <property type="match status" value="1"/>
</dbReference>
<evidence type="ECO:0000256" key="5">
    <source>
        <dbReference type="ARBA" id="ARBA00023002"/>
    </source>
</evidence>
<evidence type="ECO:0000313" key="9">
    <source>
        <dbReference type="EMBL" id="CBF81916.1"/>
    </source>
</evidence>
<dbReference type="Pfam" id="PF08240">
    <property type="entry name" value="ADH_N"/>
    <property type="match status" value="1"/>
</dbReference>
<feature type="domain" description="Alcohol dehydrogenase-like N-terminal" evidence="8">
    <location>
        <begin position="31"/>
        <end position="125"/>
    </location>
</feature>
<sequence length="380" mass="40814">MPTAKAIVAREPRFTALNWALEDVCVSNEPGDDEVLVEMVASGVCHTDIVLSAVPSGQLGIGYPKVIGHEGSGYARRIGKNVTTVQEGDPVLLSFYSCGSCGQCQERHPAYCDSFAVENYVGRRGHVTTANSANGKGDNGEQVHSRFFGQSSFARYSIVDKSCIVNAKDLIRSEDELTLFAPLGCGFQTGMGAIENVAKPDENSVLVVLGLGSTALIRPHSAIVGVDRLPGRLELAKELGATHTIDTSPPGFNLQKTLLEMFPSGVHHIVDTTGAPVLIEDGLRSLRQRGKIVLIGVPPMQYELGIGVVQHINTGRAVVGCIEGDCVPGEAVPKLVQWYREGRFPIEKLITYFEAGDFRQALAGLDDGSVIKAVLKWKDE</sequence>
<name>Q5B1Z6_EMENI</name>
<protein>
    <recommendedName>
        <fullName evidence="11">Enoyl reductase (ER) domain-containing protein</fullName>
    </recommendedName>
</protein>
<dbReference type="OrthoDB" id="1560166at2759"/>
<dbReference type="Proteomes" id="UP000000560">
    <property type="component" value="Chromosome V"/>
</dbReference>
<evidence type="ECO:0000259" key="7">
    <source>
        <dbReference type="Pfam" id="PF00107"/>
    </source>
</evidence>
<dbReference type="AlphaFoldDB" id="Q5B1Z6"/>
<dbReference type="SUPFAM" id="SSF51735">
    <property type="entry name" value="NAD(P)-binding Rossmann-fold domains"/>
    <property type="match status" value="1"/>
</dbReference>
<dbReference type="PANTHER" id="PTHR43350">
    <property type="entry name" value="NAD-DEPENDENT ALCOHOL DEHYDROGENASE"/>
    <property type="match status" value="1"/>
</dbReference>
<accession>C8VGI7</accession>
<dbReference type="GO" id="GO:0016491">
    <property type="term" value="F:oxidoreductase activity"/>
    <property type="evidence" value="ECO:0000318"/>
    <property type="project" value="GO_Central"/>
</dbReference>
<dbReference type="Gene3D" id="3.90.180.10">
    <property type="entry name" value="Medium-chain alcohol dehydrogenases, catalytic domain"/>
    <property type="match status" value="1"/>
</dbReference>
<dbReference type="GO" id="GO:0005739">
    <property type="term" value="C:mitochondrion"/>
    <property type="evidence" value="ECO:0000318"/>
    <property type="project" value="GO_Central"/>
</dbReference>
<dbReference type="GO" id="GO:0008270">
    <property type="term" value="F:zinc ion binding"/>
    <property type="evidence" value="ECO:0007669"/>
    <property type="project" value="InterPro"/>
</dbReference>
<gene>
    <name evidence="9" type="ORF">ANIA_05434</name>
</gene>
<dbReference type="PANTHER" id="PTHR43350:SF18">
    <property type="entry name" value="ENOYL REDUCTASE (ER) DOMAIN-CONTAINING PROTEIN"/>
    <property type="match status" value="1"/>
</dbReference>
<evidence type="ECO:0000256" key="1">
    <source>
        <dbReference type="ARBA" id="ARBA00001947"/>
    </source>
</evidence>